<organism evidence="6 7">
    <name type="scientific">Bacillus infantis</name>
    <dbReference type="NCBI Taxonomy" id="324767"/>
    <lineage>
        <taxon>Bacteria</taxon>
        <taxon>Bacillati</taxon>
        <taxon>Bacillota</taxon>
        <taxon>Bacilli</taxon>
        <taxon>Bacillales</taxon>
        <taxon>Bacillaceae</taxon>
        <taxon>Bacillus</taxon>
    </lineage>
</organism>
<dbReference type="EMBL" id="VTES01000006">
    <property type="protein sequence ID" value="TYS60557.1"/>
    <property type="molecule type" value="Genomic_DNA"/>
</dbReference>
<dbReference type="AlphaFoldDB" id="A0A5D4SA84"/>
<dbReference type="PANTHER" id="PTHR23420">
    <property type="entry name" value="ADENOSYLHOMOCYSTEINASE"/>
    <property type="match status" value="1"/>
</dbReference>
<keyword evidence="4" id="KW-0520">NAD</keyword>
<evidence type="ECO:0000313" key="7">
    <source>
        <dbReference type="Proteomes" id="UP000323732"/>
    </source>
</evidence>
<comment type="similarity">
    <text evidence="2">Belongs to the adenosylhomocysteinase family.</text>
</comment>
<dbReference type="GO" id="GO:0005829">
    <property type="term" value="C:cytosol"/>
    <property type="evidence" value="ECO:0007669"/>
    <property type="project" value="TreeGrafter"/>
</dbReference>
<evidence type="ECO:0000256" key="3">
    <source>
        <dbReference type="ARBA" id="ARBA00022563"/>
    </source>
</evidence>
<evidence type="ECO:0000313" key="6">
    <source>
        <dbReference type="EMBL" id="TYS60557.1"/>
    </source>
</evidence>
<keyword evidence="3" id="KW-0554">One-carbon metabolism</keyword>
<reference evidence="6 7" key="1">
    <citation type="submission" date="2019-08" db="EMBL/GenBank/DDBJ databases">
        <title>Bacillus genomes from the desert of Cuatro Cienegas, Coahuila.</title>
        <authorList>
            <person name="Olmedo-Alvarez G."/>
        </authorList>
    </citation>
    <scope>NUCLEOTIDE SEQUENCE [LARGE SCALE GENOMIC DNA]</scope>
    <source>
        <strain evidence="6 7">CH37_1T</strain>
    </source>
</reference>
<gene>
    <name evidence="6" type="ORF">FZD47_20305</name>
</gene>
<dbReference type="InterPro" id="IPR015878">
    <property type="entry name" value="Ado_hCys_hydrolase_NAD-bd"/>
</dbReference>
<comment type="cofactor">
    <cofactor evidence="1">
        <name>NAD(+)</name>
        <dbReference type="ChEBI" id="CHEBI:57540"/>
    </cofactor>
</comment>
<dbReference type="Pfam" id="PF00670">
    <property type="entry name" value="AdoHcyase_NAD"/>
    <property type="match status" value="1"/>
</dbReference>
<comment type="caution">
    <text evidence="6">The sequence shown here is derived from an EMBL/GenBank/DDBJ whole genome shotgun (WGS) entry which is preliminary data.</text>
</comment>
<feature type="domain" description="S-adenosyl-L-homocysteine hydrolase NAD binding" evidence="5">
    <location>
        <begin position="282"/>
        <end position="438"/>
    </location>
</feature>
<accession>A0A5D4SA84</accession>
<evidence type="ECO:0000256" key="2">
    <source>
        <dbReference type="ARBA" id="ARBA00007122"/>
    </source>
</evidence>
<sequence>MMYKYYGNREGLLLKINSILDISPLVSSYKVTYPIVSVDLIDNGSVELEISEVEEGPRTISIMSPFEDVYIIRIIGEEGNLCKNLREDLKYKFLAYSETEQQAILNDMPLLKEYRSIYEGSFNNVALIWRDHFVEDSLGLLKTFVKMGLDPSFTIVFDKGDATLHRKEIWETFKNIGFGVYKLDNAEFNKGNNSDSVIEVNNILQEFINEAAKHNKKILIMDDGAFVTRFLSRETNNIEGIIELTEMGLRRIASSKLEINCPILNVAKSDLKRFVTYPEIGLASVLRIQQLLGAEKIIGRKILVLGYGDAGMNICKKLKYLGVNVSVVDPDPLKLITAAEDGFNTYDNVTDAILLEQPFIVIGASGYSSITKEDIQLLPNNSYITTVATADLAVLKDEFFNTVKQRKIPGYGTQYFLNSKTLTLLGNGRSVNLYESESIPSKAIDLFKSAILLSAVLLIERRDSLKNGLNKNVINEWLYENDIFRKYYNLYFKNHTIDNTTEKLQKVEVHT</sequence>
<dbReference type="SUPFAM" id="SSF51735">
    <property type="entry name" value="NAD(P)-binding Rossmann-fold domains"/>
    <property type="match status" value="1"/>
</dbReference>
<evidence type="ECO:0000256" key="4">
    <source>
        <dbReference type="ARBA" id="ARBA00023027"/>
    </source>
</evidence>
<evidence type="ECO:0000259" key="5">
    <source>
        <dbReference type="SMART" id="SM00997"/>
    </source>
</evidence>
<dbReference type="GO" id="GO:0033353">
    <property type="term" value="P:S-adenosylmethionine cycle"/>
    <property type="evidence" value="ECO:0007669"/>
    <property type="project" value="TreeGrafter"/>
</dbReference>
<dbReference type="Gene3D" id="3.40.50.720">
    <property type="entry name" value="NAD(P)-binding Rossmann-like Domain"/>
    <property type="match status" value="1"/>
</dbReference>
<evidence type="ECO:0000256" key="1">
    <source>
        <dbReference type="ARBA" id="ARBA00001911"/>
    </source>
</evidence>
<dbReference type="PANTHER" id="PTHR23420:SF0">
    <property type="entry name" value="ADENOSYLHOMOCYSTEINASE"/>
    <property type="match status" value="1"/>
</dbReference>
<protein>
    <recommendedName>
        <fullName evidence="5">S-adenosyl-L-homocysteine hydrolase NAD binding domain-containing protein</fullName>
    </recommendedName>
</protein>
<dbReference type="Proteomes" id="UP000323732">
    <property type="component" value="Unassembled WGS sequence"/>
</dbReference>
<dbReference type="GO" id="GO:0004013">
    <property type="term" value="F:adenosylhomocysteinase activity"/>
    <property type="evidence" value="ECO:0007669"/>
    <property type="project" value="TreeGrafter"/>
</dbReference>
<dbReference type="SMART" id="SM00997">
    <property type="entry name" value="AdoHcyase_NAD"/>
    <property type="match status" value="1"/>
</dbReference>
<dbReference type="InterPro" id="IPR042172">
    <property type="entry name" value="Adenosylhomocyst_ase-like_sf"/>
</dbReference>
<dbReference type="Gene3D" id="3.40.50.1480">
    <property type="entry name" value="Adenosylhomocysteinase-like"/>
    <property type="match status" value="1"/>
</dbReference>
<dbReference type="InterPro" id="IPR000043">
    <property type="entry name" value="Adenosylhomocysteinase-like"/>
</dbReference>
<proteinExistence type="inferred from homology"/>
<dbReference type="GO" id="GO:0006730">
    <property type="term" value="P:one-carbon metabolic process"/>
    <property type="evidence" value="ECO:0007669"/>
    <property type="project" value="UniProtKB-KW"/>
</dbReference>
<name>A0A5D4SA84_9BACI</name>
<dbReference type="InterPro" id="IPR036291">
    <property type="entry name" value="NAD(P)-bd_dom_sf"/>
</dbReference>